<dbReference type="RefSeq" id="WP_152891967.1">
    <property type="nucleotide sequence ID" value="NZ_WHJC01000398.1"/>
</dbReference>
<dbReference type="InterPro" id="IPR038700">
    <property type="entry name" value="Thiol_cytolys_C_sf"/>
</dbReference>
<accession>A0A6I1MNE3</accession>
<evidence type="ECO:0000313" key="1">
    <source>
        <dbReference type="EMBL" id="MPQ45016.1"/>
    </source>
</evidence>
<sequence>MNEVSMPLYSFAPKNLPYVEITNMGGFVASFFVTYTLNGKEEFKESGVFSIFFSKKIEIPFGATNIHVLVNAYNGLAQWNPIYNNNFNTPSTLKLTLHGTIWNPHYKVIKDPNPINYYVEAANNSGIIALLLVQYNFEGKRYSIITDEFSLGMIRTVNLPKDATNIYIALKPSSGKLRIAYPNFYEKNLSKPINLELKFYGSLYAETVWENGKEVTEDIDNIIKLIKFPDKGDVYVGQPIEFSIVLTNHSKNNITDIMLWEEFIPDSAKFVENSLKVNSESIYSTSFPKSGIFLGNLNATSTSTIRYKVIFNSIPLITKLDGTLNHIDYTFAEQPKITYSYIDSNNNKKTVTLIGNIEPITIRNPLNTSPYNSLNLNIDYSDEVKTPAPLNSSNTFKRTLNDNTIFNSYEQYINFFKSIQ</sequence>
<dbReference type="NCBIfam" id="TIGR01451">
    <property type="entry name" value="B_ant_repeat"/>
    <property type="match status" value="1"/>
</dbReference>
<dbReference type="Gene3D" id="2.60.40.1430">
    <property type="entry name" value="Perfringolysin, domain 4"/>
    <property type="match status" value="1"/>
</dbReference>
<dbReference type="OrthoDB" id="2084397at2"/>
<evidence type="ECO:0008006" key="3">
    <source>
        <dbReference type="Google" id="ProtNLM"/>
    </source>
</evidence>
<gene>
    <name evidence="1" type="ORF">GBZ86_14925</name>
</gene>
<name>A0A6I1MNE3_9CLOT</name>
<reference evidence="1 2" key="1">
    <citation type="submission" date="2019-10" db="EMBL/GenBank/DDBJ databases">
        <title>The Genome Sequence of Clostridium tarantellae Isolated from Fish Brain.</title>
        <authorList>
            <person name="Bano L."/>
            <person name="Kiel M."/>
            <person name="Sales G."/>
            <person name="Doxey A.C."/>
            <person name="Mansfield M.J."/>
            <person name="Schiavone M."/>
            <person name="Rossetto O."/>
            <person name="Pirazzini M."/>
            <person name="Dobrindt U."/>
            <person name="Montecucco C."/>
        </authorList>
    </citation>
    <scope>NUCLEOTIDE SEQUENCE [LARGE SCALE GENOMIC DNA]</scope>
    <source>
        <strain evidence="1 2">DSM 3997</strain>
    </source>
</reference>
<dbReference type="GO" id="GO:0015485">
    <property type="term" value="F:cholesterol binding"/>
    <property type="evidence" value="ECO:0007669"/>
    <property type="project" value="InterPro"/>
</dbReference>
<dbReference type="AlphaFoldDB" id="A0A6I1MNE3"/>
<dbReference type="EMBL" id="WHJC01000398">
    <property type="protein sequence ID" value="MPQ45016.1"/>
    <property type="molecule type" value="Genomic_DNA"/>
</dbReference>
<dbReference type="SUPFAM" id="SSF56978">
    <property type="entry name" value="Perfringolysin"/>
    <property type="match status" value="1"/>
</dbReference>
<keyword evidence="2" id="KW-1185">Reference proteome</keyword>
<organism evidence="1 2">
    <name type="scientific">Clostridium tarantellae</name>
    <dbReference type="NCBI Taxonomy" id="39493"/>
    <lineage>
        <taxon>Bacteria</taxon>
        <taxon>Bacillati</taxon>
        <taxon>Bacillota</taxon>
        <taxon>Clostridia</taxon>
        <taxon>Eubacteriales</taxon>
        <taxon>Clostridiaceae</taxon>
        <taxon>Clostridium</taxon>
    </lineage>
</organism>
<dbReference type="Proteomes" id="UP000430345">
    <property type="component" value="Unassembled WGS sequence"/>
</dbReference>
<protein>
    <recommendedName>
        <fullName evidence="3">DUF11 domain-containing protein</fullName>
    </recommendedName>
</protein>
<proteinExistence type="predicted"/>
<evidence type="ECO:0000313" key="2">
    <source>
        <dbReference type="Proteomes" id="UP000430345"/>
    </source>
</evidence>
<comment type="caution">
    <text evidence="1">The sequence shown here is derived from an EMBL/GenBank/DDBJ whole genome shotgun (WGS) entry which is preliminary data.</text>
</comment>
<dbReference type="InterPro" id="IPR036359">
    <property type="entry name" value="Thiol_cytolysin_sf"/>
</dbReference>
<dbReference type="InterPro" id="IPR047589">
    <property type="entry name" value="DUF11_rpt"/>
</dbReference>